<accession>A0A6J4L3D6</accession>
<evidence type="ECO:0000313" key="2">
    <source>
        <dbReference type="EMBL" id="CAA9321841.1"/>
    </source>
</evidence>
<dbReference type="InterPro" id="IPR000600">
    <property type="entry name" value="ROK"/>
</dbReference>
<dbReference type="Pfam" id="PF00480">
    <property type="entry name" value="ROK"/>
    <property type="match status" value="1"/>
</dbReference>
<dbReference type="SUPFAM" id="SSF53067">
    <property type="entry name" value="Actin-like ATPase domain"/>
    <property type="match status" value="1"/>
</dbReference>
<name>A0A6J4L3D6_9ACTN</name>
<organism evidence="2">
    <name type="scientific">uncultured Nocardioidaceae bacterium</name>
    <dbReference type="NCBI Taxonomy" id="253824"/>
    <lineage>
        <taxon>Bacteria</taxon>
        <taxon>Bacillati</taxon>
        <taxon>Actinomycetota</taxon>
        <taxon>Actinomycetes</taxon>
        <taxon>Propionibacteriales</taxon>
        <taxon>Nocardioidaceae</taxon>
        <taxon>environmental samples</taxon>
    </lineage>
</organism>
<gene>
    <name evidence="2" type="ORF">AVDCRST_MAG36-564</name>
</gene>
<comment type="similarity">
    <text evidence="1">Belongs to the ROK (NagC/XylR) family.</text>
</comment>
<protein>
    <recommendedName>
        <fullName evidence="3">Glucokinase</fullName>
    </recommendedName>
</protein>
<dbReference type="EMBL" id="CADCUH010000027">
    <property type="protein sequence ID" value="CAA9321841.1"/>
    <property type="molecule type" value="Genomic_DNA"/>
</dbReference>
<dbReference type="InterPro" id="IPR043129">
    <property type="entry name" value="ATPase_NBD"/>
</dbReference>
<evidence type="ECO:0000256" key="1">
    <source>
        <dbReference type="ARBA" id="ARBA00006479"/>
    </source>
</evidence>
<dbReference type="Gene3D" id="3.30.420.40">
    <property type="match status" value="2"/>
</dbReference>
<dbReference type="PANTHER" id="PTHR18964">
    <property type="entry name" value="ROK (REPRESSOR, ORF, KINASE) FAMILY"/>
    <property type="match status" value="1"/>
</dbReference>
<evidence type="ECO:0008006" key="3">
    <source>
        <dbReference type="Google" id="ProtNLM"/>
    </source>
</evidence>
<dbReference type="AlphaFoldDB" id="A0A6J4L3D6"/>
<reference evidence="2" key="1">
    <citation type="submission" date="2020-02" db="EMBL/GenBank/DDBJ databases">
        <authorList>
            <person name="Meier V. D."/>
        </authorList>
    </citation>
    <scope>NUCLEOTIDE SEQUENCE</scope>
    <source>
        <strain evidence="2">AVDCRST_MAG36</strain>
    </source>
</reference>
<sequence>MGGRSVRAALVDGTGAILFEVARPTPVRTRDPEAVLSVIVEVGRAAEQAARTADVSVAGFGFGVPTYVLGEDWLLTNCHNVPSLEGMELRPPLAATFGESIACDMDTNAATMGEVYLGRAKGCRRAVVAILGTGISFGVAIDQRLLRYTSGTAGDLGHLVVDESSPVRCMCGGRGCLEALASAGGIERRALDMLRDSGPGASVPRLGREGPTFSDIVQAARGGDDLAAGVLREAGRHLGVALASTINVFSPRLILVGGGVAEAGELLLRDARRTARQLASPYHLSTLVAIEQCGLRSKAGVVGAASMMLFGQA</sequence>
<dbReference type="PANTHER" id="PTHR18964:SF149">
    <property type="entry name" value="BIFUNCTIONAL UDP-N-ACETYLGLUCOSAMINE 2-EPIMERASE_N-ACETYLMANNOSAMINE KINASE"/>
    <property type="match status" value="1"/>
</dbReference>
<proteinExistence type="inferred from homology"/>